<dbReference type="Proteomes" id="UP000596661">
    <property type="component" value="Chromosome 2"/>
</dbReference>
<name>A0A803P087_CANSA</name>
<sequence length="165" mass="18733">MITAKTSVISYLQNQKHQSFSFYFFFLSLLAHRSVNSPELPLSWATRLSKKASAYTIEHALLLCPVEVAVWNRVGIGTVLQHEFSFLGWCMYQFEILDLDNANLLVALCWAIWNAKNDKVWQDKVMEIEGIVASATNYLNQWGVAQNSNNELLFTGFILGDGAEH</sequence>
<dbReference type="EMBL" id="UZAU01000244">
    <property type="status" value="NOT_ANNOTATED_CDS"/>
    <property type="molecule type" value="Genomic_DNA"/>
</dbReference>
<protein>
    <submittedName>
        <fullName evidence="1">Uncharacterized protein</fullName>
    </submittedName>
</protein>
<dbReference type="EnsemblPlants" id="evm.model.02.3171">
    <property type="protein sequence ID" value="cds.evm.model.02.3171"/>
    <property type="gene ID" value="evm.TU.02.3171"/>
</dbReference>
<reference evidence="1" key="2">
    <citation type="submission" date="2021-03" db="UniProtKB">
        <authorList>
            <consortium name="EnsemblPlants"/>
        </authorList>
    </citation>
    <scope>IDENTIFICATION</scope>
</reference>
<organism evidence="1 2">
    <name type="scientific">Cannabis sativa</name>
    <name type="common">Hemp</name>
    <name type="synonym">Marijuana</name>
    <dbReference type="NCBI Taxonomy" id="3483"/>
    <lineage>
        <taxon>Eukaryota</taxon>
        <taxon>Viridiplantae</taxon>
        <taxon>Streptophyta</taxon>
        <taxon>Embryophyta</taxon>
        <taxon>Tracheophyta</taxon>
        <taxon>Spermatophyta</taxon>
        <taxon>Magnoliopsida</taxon>
        <taxon>eudicotyledons</taxon>
        <taxon>Gunneridae</taxon>
        <taxon>Pentapetalae</taxon>
        <taxon>rosids</taxon>
        <taxon>fabids</taxon>
        <taxon>Rosales</taxon>
        <taxon>Cannabaceae</taxon>
        <taxon>Cannabis</taxon>
    </lineage>
</organism>
<reference evidence="1" key="1">
    <citation type="submission" date="2018-11" db="EMBL/GenBank/DDBJ databases">
        <authorList>
            <person name="Grassa J C."/>
        </authorList>
    </citation>
    <scope>NUCLEOTIDE SEQUENCE [LARGE SCALE GENOMIC DNA]</scope>
</reference>
<accession>A0A803P087</accession>
<dbReference type="AlphaFoldDB" id="A0A803P087"/>
<proteinExistence type="predicted"/>
<evidence type="ECO:0000313" key="1">
    <source>
        <dbReference type="EnsemblPlants" id="cds.evm.model.02.3171"/>
    </source>
</evidence>
<evidence type="ECO:0000313" key="2">
    <source>
        <dbReference type="Proteomes" id="UP000596661"/>
    </source>
</evidence>
<dbReference type="Gramene" id="evm.model.02.3171">
    <property type="protein sequence ID" value="cds.evm.model.02.3171"/>
    <property type="gene ID" value="evm.TU.02.3171"/>
</dbReference>
<keyword evidence="2" id="KW-1185">Reference proteome</keyword>